<dbReference type="Proteomes" id="UP000526501">
    <property type="component" value="Unassembled WGS sequence"/>
</dbReference>
<dbReference type="RefSeq" id="WP_185661760.1">
    <property type="nucleotide sequence ID" value="NZ_CAWPOO010000013.1"/>
</dbReference>
<dbReference type="GO" id="GO:0005506">
    <property type="term" value="F:iron ion binding"/>
    <property type="evidence" value="ECO:0007669"/>
    <property type="project" value="InterPro"/>
</dbReference>
<dbReference type="GO" id="GO:0004497">
    <property type="term" value="F:monooxygenase activity"/>
    <property type="evidence" value="ECO:0007669"/>
    <property type="project" value="UniProtKB-KW"/>
</dbReference>
<dbReference type="Gene3D" id="1.10.630.10">
    <property type="entry name" value="Cytochrome P450"/>
    <property type="match status" value="1"/>
</dbReference>
<dbReference type="CDD" id="cd00302">
    <property type="entry name" value="cytochrome_P450"/>
    <property type="match status" value="1"/>
</dbReference>
<evidence type="ECO:0000313" key="5">
    <source>
        <dbReference type="EMBL" id="MBC2607897.1"/>
    </source>
</evidence>
<dbReference type="InterPro" id="IPR017972">
    <property type="entry name" value="Cyt_P450_CS"/>
</dbReference>
<dbReference type="SUPFAM" id="SSF48264">
    <property type="entry name" value="Cytochrome P450"/>
    <property type="match status" value="1"/>
</dbReference>
<keyword evidence="3 4" id="KW-0479">Metal-binding</keyword>
<dbReference type="InterPro" id="IPR002401">
    <property type="entry name" value="Cyt_P450_E_grp-I"/>
</dbReference>
<sequence>MPNPAPAKFLMQNGMCFAQMASVSLPLSEIPQFSADDEDVLPELLEDPIGLYLRIYRRHGALCRIRLGGTDALFMGGLEVNHKIWRTSHMWDYARSNIAFKEQIADDHLDSLAGPAHQKKRKILQPMFSMEMVMRFLPALNQYFLATMEEWSRRESVDFMRCWLNHLCRFRFRSFVQEPVSNEQIDRAAEWQFQFIHGIALGEARHQYYARPEYVAIHDEAMELFKGIGKARLEATDAPADCLTAVIENRRGLDSEIDLEALKDDVYMLTVAGIDNIANFIITLLSDIIHQPGLLEKVRAEIDEWDGEDLRAFSQLPVMKAIVLESQRVRPQVVATTASFLYPMESFEFEGYEIPADTPVFHPMILGQFLEEHYADPFKFDETRFWEEEGGLKKFVARTHGFFGGGAHLCIGKNLGLLQGPLLVAQLLKRYDLEGLPKPLDRPKVGRRDTTYLQKMPVRLVPRTS</sequence>
<comment type="similarity">
    <text evidence="2 4">Belongs to the cytochrome P450 family.</text>
</comment>
<evidence type="ECO:0000256" key="2">
    <source>
        <dbReference type="ARBA" id="ARBA00010617"/>
    </source>
</evidence>
<comment type="cofactor">
    <cofactor evidence="1 3">
        <name>heme</name>
        <dbReference type="ChEBI" id="CHEBI:30413"/>
    </cofactor>
</comment>
<dbReference type="PANTHER" id="PTHR24305">
    <property type="entry name" value="CYTOCHROME P450"/>
    <property type="match status" value="1"/>
</dbReference>
<organism evidence="5 6">
    <name type="scientific">Pelagicoccus albus</name>
    <dbReference type="NCBI Taxonomy" id="415222"/>
    <lineage>
        <taxon>Bacteria</taxon>
        <taxon>Pseudomonadati</taxon>
        <taxon>Verrucomicrobiota</taxon>
        <taxon>Opitutia</taxon>
        <taxon>Puniceicoccales</taxon>
        <taxon>Pelagicoccaceae</taxon>
        <taxon>Pelagicoccus</taxon>
    </lineage>
</organism>
<gene>
    <name evidence="5" type="ORF">H5P27_17720</name>
</gene>
<dbReference type="GO" id="GO:0020037">
    <property type="term" value="F:heme binding"/>
    <property type="evidence" value="ECO:0007669"/>
    <property type="project" value="InterPro"/>
</dbReference>
<proteinExistence type="inferred from homology"/>
<dbReference type="PANTHER" id="PTHR24305:SF166">
    <property type="entry name" value="CYTOCHROME P450 12A4, MITOCHONDRIAL-RELATED"/>
    <property type="match status" value="1"/>
</dbReference>
<keyword evidence="4" id="KW-0503">Monooxygenase</keyword>
<evidence type="ECO:0000256" key="1">
    <source>
        <dbReference type="ARBA" id="ARBA00001971"/>
    </source>
</evidence>
<keyword evidence="3 4" id="KW-0349">Heme</keyword>
<comment type="caution">
    <text evidence="5">The sequence shown here is derived from an EMBL/GenBank/DDBJ whole genome shotgun (WGS) entry which is preliminary data.</text>
</comment>
<protein>
    <submittedName>
        <fullName evidence="5">Cytochrome P450</fullName>
    </submittedName>
</protein>
<dbReference type="InterPro" id="IPR050121">
    <property type="entry name" value="Cytochrome_P450_monoxygenase"/>
</dbReference>
<keyword evidence="6" id="KW-1185">Reference proteome</keyword>
<keyword evidence="4" id="KW-0560">Oxidoreductase</keyword>
<keyword evidence="3 4" id="KW-0408">Iron</keyword>
<dbReference type="EMBL" id="JACHVC010000013">
    <property type="protein sequence ID" value="MBC2607897.1"/>
    <property type="molecule type" value="Genomic_DNA"/>
</dbReference>
<accession>A0A7X1EBK0</accession>
<reference evidence="5 6" key="1">
    <citation type="submission" date="2020-07" db="EMBL/GenBank/DDBJ databases">
        <authorList>
            <person name="Feng X."/>
        </authorList>
    </citation>
    <scope>NUCLEOTIDE SEQUENCE [LARGE SCALE GENOMIC DNA]</scope>
    <source>
        <strain evidence="5 6">JCM23202</strain>
    </source>
</reference>
<evidence type="ECO:0000256" key="4">
    <source>
        <dbReference type="RuleBase" id="RU000461"/>
    </source>
</evidence>
<dbReference type="PRINTS" id="PR00463">
    <property type="entry name" value="EP450I"/>
</dbReference>
<dbReference type="GO" id="GO:0016705">
    <property type="term" value="F:oxidoreductase activity, acting on paired donors, with incorporation or reduction of molecular oxygen"/>
    <property type="evidence" value="ECO:0007669"/>
    <property type="project" value="InterPro"/>
</dbReference>
<dbReference type="AlphaFoldDB" id="A0A7X1EBK0"/>
<dbReference type="PROSITE" id="PS00086">
    <property type="entry name" value="CYTOCHROME_P450"/>
    <property type="match status" value="1"/>
</dbReference>
<evidence type="ECO:0000313" key="6">
    <source>
        <dbReference type="Proteomes" id="UP000526501"/>
    </source>
</evidence>
<dbReference type="InterPro" id="IPR001128">
    <property type="entry name" value="Cyt_P450"/>
</dbReference>
<dbReference type="Pfam" id="PF00067">
    <property type="entry name" value="p450"/>
    <property type="match status" value="1"/>
</dbReference>
<dbReference type="InterPro" id="IPR036396">
    <property type="entry name" value="Cyt_P450_sf"/>
</dbReference>
<name>A0A7X1EBK0_9BACT</name>
<feature type="binding site" description="axial binding residue" evidence="3">
    <location>
        <position position="410"/>
    </location>
    <ligand>
        <name>heme</name>
        <dbReference type="ChEBI" id="CHEBI:30413"/>
    </ligand>
    <ligandPart>
        <name>Fe</name>
        <dbReference type="ChEBI" id="CHEBI:18248"/>
    </ligandPart>
</feature>
<evidence type="ECO:0000256" key="3">
    <source>
        <dbReference type="PIRSR" id="PIRSR602401-1"/>
    </source>
</evidence>